<proteinExistence type="predicted"/>
<name>A0ABV2ATU0_9EUKA</name>
<comment type="caution">
    <text evidence="1">The sequence shown here is derived from an EMBL/GenBank/DDBJ whole genome shotgun (WGS) entry which is preliminary data.</text>
</comment>
<dbReference type="EMBL" id="JBDODL010004541">
    <property type="protein sequence ID" value="MES1923070.1"/>
    <property type="molecule type" value="Genomic_DNA"/>
</dbReference>
<evidence type="ECO:0000313" key="2">
    <source>
        <dbReference type="Proteomes" id="UP001439008"/>
    </source>
</evidence>
<evidence type="ECO:0000313" key="1">
    <source>
        <dbReference type="EMBL" id="MES1923070.1"/>
    </source>
</evidence>
<sequence>MRDETSLIVYTLMMQQLSPMMSPVRCKVNERLGIRSLPVHVLIASNSPTNNWKYILSVDFISVTLKSTSTVKIDPIANGKKK</sequence>
<keyword evidence="2" id="KW-1185">Reference proteome</keyword>
<dbReference type="Proteomes" id="UP001439008">
    <property type="component" value="Unassembled WGS sequence"/>
</dbReference>
<accession>A0ABV2ATU0</accession>
<gene>
    <name evidence="1" type="ORF">MHBO_004607</name>
</gene>
<organism evidence="1 2">
    <name type="scientific">Bonamia ostreae</name>
    <dbReference type="NCBI Taxonomy" id="126728"/>
    <lineage>
        <taxon>Eukaryota</taxon>
        <taxon>Sar</taxon>
        <taxon>Rhizaria</taxon>
        <taxon>Endomyxa</taxon>
        <taxon>Ascetosporea</taxon>
        <taxon>Haplosporida</taxon>
        <taxon>Bonamia</taxon>
    </lineage>
</organism>
<protein>
    <submittedName>
        <fullName evidence="1">Uncharacterized protein</fullName>
    </submittedName>
</protein>
<reference evidence="1 2" key="1">
    <citation type="journal article" date="2024" name="BMC Biol.">
        <title>Comparative genomics of Ascetosporea gives new insight into the evolutionary basis for animal parasitism in Rhizaria.</title>
        <authorList>
            <person name="Hiltunen Thoren M."/>
            <person name="Onut-Brannstrom I."/>
            <person name="Alfjorden A."/>
            <person name="Peckova H."/>
            <person name="Swords F."/>
            <person name="Hooper C."/>
            <person name="Holzer A.S."/>
            <person name="Bass D."/>
            <person name="Burki F."/>
        </authorList>
    </citation>
    <scope>NUCLEOTIDE SEQUENCE [LARGE SCALE GENOMIC DNA]</scope>
    <source>
        <strain evidence="1">20-A016</strain>
    </source>
</reference>